<evidence type="ECO:0000313" key="5">
    <source>
        <dbReference type="Proteomes" id="UP000007875"/>
    </source>
</evidence>
<dbReference type="GO" id="GO:0005634">
    <property type="term" value="C:nucleus"/>
    <property type="evidence" value="ECO:0007669"/>
    <property type="project" value="TreeGrafter"/>
</dbReference>
<evidence type="ECO:0000256" key="1">
    <source>
        <dbReference type="ARBA" id="ARBA00001947"/>
    </source>
</evidence>
<proteinExistence type="predicted"/>
<dbReference type="PANTHER" id="PTHR11079:SF149">
    <property type="entry name" value="TRNA-SPECIFIC ADENOSINE DEAMINASE 2"/>
    <property type="match status" value="1"/>
</dbReference>
<dbReference type="SUPFAM" id="SSF53927">
    <property type="entry name" value="Cytidine deaminase-like"/>
    <property type="match status" value="1"/>
</dbReference>
<dbReference type="Pfam" id="PF00383">
    <property type="entry name" value="dCMP_cyt_deam_1"/>
    <property type="match status" value="1"/>
</dbReference>
<dbReference type="InterPro" id="IPR016193">
    <property type="entry name" value="Cytidine_deaminase-like"/>
</dbReference>
<dbReference type="Ensembl" id="ENSCSAVT00000001185.1">
    <property type="protein sequence ID" value="ENSCSAVP00000001172.1"/>
    <property type="gene ID" value="ENSCSAVG00000000657.1"/>
</dbReference>
<reference evidence="5" key="1">
    <citation type="submission" date="2003-08" db="EMBL/GenBank/DDBJ databases">
        <authorList>
            <person name="Birren B."/>
            <person name="Nusbaum C."/>
            <person name="Abebe A."/>
            <person name="Abouelleil A."/>
            <person name="Adekoya E."/>
            <person name="Ait-zahra M."/>
            <person name="Allen N."/>
            <person name="Allen T."/>
            <person name="An P."/>
            <person name="Anderson M."/>
            <person name="Anderson S."/>
            <person name="Arachchi H."/>
            <person name="Armbruster J."/>
            <person name="Bachantsang P."/>
            <person name="Baldwin J."/>
            <person name="Barry A."/>
            <person name="Bayul T."/>
            <person name="Blitshsteyn B."/>
            <person name="Bloom T."/>
            <person name="Blye J."/>
            <person name="Boguslavskiy L."/>
            <person name="Borowsky M."/>
            <person name="Boukhgalter B."/>
            <person name="Brunache A."/>
            <person name="Butler J."/>
            <person name="Calixte N."/>
            <person name="Calvo S."/>
            <person name="Camarata J."/>
            <person name="Campo K."/>
            <person name="Chang J."/>
            <person name="Cheshatsang Y."/>
            <person name="Citroen M."/>
            <person name="Collymore A."/>
            <person name="Considine T."/>
            <person name="Cook A."/>
            <person name="Cooke P."/>
            <person name="Corum B."/>
            <person name="Cuomo C."/>
            <person name="David R."/>
            <person name="Dawoe T."/>
            <person name="Degray S."/>
            <person name="Dodge S."/>
            <person name="Dooley K."/>
            <person name="Dorje P."/>
            <person name="Dorjee K."/>
            <person name="Dorris L."/>
            <person name="Duffey N."/>
            <person name="Dupes A."/>
            <person name="Elkins T."/>
            <person name="Engels R."/>
            <person name="Erickson J."/>
            <person name="Farina A."/>
            <person name="Faro S."/>
            <person name="Ferreira P."/>
            <person name="Fischer H."/>
            <person name="Fitzgerald M."/>
            <person name="Foley K."/>
            <person name="Gage D."/>
            <person name="Galagan J."/>
            <person name="Gearin G."/>
            <person name="Gnerre S."/>
            <person name="Gnirke A."/>
            <person name="Goyette A."/>
            <person name="Graham J."/>
            <person name="Grandbois E."/>
            <person name="Gyaltsen K."/>
            <person name="Hafez N."/>
            <person name="Hagopian D."/>
            <person name="Hagos B."/>
            <person name="Hall J."/>
            <person name="Hatcher B."/>
            <person name="Heller A."/>
            <person name="Higgins H."/>
            <person name="Honan T."/>
            <person name="Horn A."/>
            <person name="Houde N."/>
            <person name="Hughes L."/>
            <person name="Hulme W."/>
            <person name="Husby E."/>
            <person name="Iliev I."/>
            <person name="Jaffe D."/>
            <person name="Jones C."/>
            <person name="Kamal M."/>
            <person name="Kamat A."/>
            <person name="Kamvysselis M."/>
            <person name="Karlsson E."/>
            <person name="Kells C."/>
            <person name="Kieu A."/>
            <person name="Kisner P."/>
            <person name="Kodira C."/>
            <person name="Kulbokas E."/>
            <person name="Labutti K."/>
            <person name="Lama D."/>
            <person name="Landers T."/>
            <person name="Leger J."/>
            <person name="Levine S."/>
            <person name="Lewis D."/>
            <person name="Lewis T."/>
            <person name="Lindblad-toh K."/>
            <person name="Liu X."/>
            <person name="Lokyitsang T."/>
            <person name="Lokyitsang Y."/>
            <person name="Lucien O."/>
            <person name="Lui A."/>
            <person name="Ma L.J."/>
            <person name="Mabbitt R."/>
            <person name="Macdonald J."/>
            <person name="Maclean C."/>
            <person name="Major J."/>
            <person name="Manning J."/>
            <person name="Marabella R."/>
            <person name="Maru K."/>
            <person name="Matthews C."/>
            <person name="Mauceli E."/>
            <person name="Mccarthy M."/>
            <person name="Mcdonough S."/>
            <person name="Mcghee T."/>
            <person name="Meldrim J."/>
            <person name="Meneus L."/>
            <person name="Mesirov J."/>
            <person name="Mihalev A."/>
            <person name="Mihova T."/>
            <person name="Mikkelsen T."/>
            <person name="Mlenga V."/>
            <person name="Moru K."/>
            <person name="Mozes J."/>
            <person name="Mulrain L."/>
            <person name="Munson G."/>
            <person name="Naylor J."/>
            <person name="Newes C."/>
            <person name="Nguyen C."/>
            <person name="Nguyen N."/>
            <person name="Nguyen T."/>
            <person name="Nicol R."/>
            <person name="Nielsen C."/>
            <person name="Nizzari M."/>
            <person name="Norbu C."/>
            <person name="Norbu N."/>
            <person name="O'donnell P."/>
            <person name="Okoawo O."/>
            <person name="O'leary S."/>
            <person name="Omotosho B."/>
            <person name="O'neill K."/>
            <person name="Osman S."/>
            <person name="Parker S."/>
            <person name="Perrin D."/>
            <person name="Phunkhang P."/>
            <person name="Piqani B."/>
            <person name="Purcell S."/>
            <person name="Rachupka T."/>
            <person name="Ramasamy U."/>
            <person name="Rameau R."/>
            <person name="Ray V."/>
            <person name="Raymond C."/>
            <person name="Retta R."/>
            <person name="Richardson S."/>
            <person name="Rise C."/>
            <person name="Rodriguez J."/>
            <person name="Rogers J."/>
            <person name="Rogov P."/>
            <person name="Rutman M."/>
            <person name="Schupbach R."/>
            <person name="Seaman C."/>
            <person name="Settipalli S."/>
            <person name="Sharpe T."/>
            <person name="Sheridan J."/>
            <person name="Sherpa N."/>
            <person name="Shi J."/>
            <person name="Smirnov S."/>
            <person name="Smith C."/>
            <person name="Sougnez C."/>
            <person name="Spencer B."/>
            <person name="Stalker J."/>
            <person name="Stange-thomann N."/>
            <person name="Stavropoulos S."/>
            <person name="Stetson K."/>
            <person name="Stone C."/>
            <person name="Stone S."/>
            <person name="Stubbs M."/>
            <person name="Talamas J."/>
            <person name="Tchuinga P."/>
            <person name="Tenzing P."/>
            <person name="Tesfaye S."/>
            <person name="Theodore J."/>
            <person name="Thoulutsang Y."/>
            <person name="Topham K."/>
            <person name="Towey S."/>
            <person name="Tsamla T."/>
            <person name="Tsomo N."/>
            <person name="Vallee D."/>
            <person name="Vassiliev H."/>
            <person name="Venkataraman V."/>
            <person name="Vinson J."/>
            <person name="Vo A."/>
            <person name="Wade C."/>
            <person name="Wang S."/>
            <person name="Wangchuk T."/>
            <person name="Wangdi T."/>
            <person name="Whittaker C."/>
            <person name="Wilkinson J."/>
            <person name="Wu Y."/>
            <person name="Wyman D."/>
            <person name="Yadav S."/>
            <person name="Yang S."/>
            <person name="Yang X."/>
            <person name="Yeager S."/>
            <person name="Yee E."/>
            <person name="Young G."/>
            <person name="Zainoun J."/>
            <person name="Zembeck L."/>
            <person name="Zimmer A."/>
            <person name="Zody M."/>
            <person name="Lander E."/>
        </authorList>
    </citation>
    <scope>NUCLEOTIDE SEQUENCE [LARGE SCALE GENOMIC DNA]</scope>
</reference>
<evidence type="ECO:0000259" key="3">
    <source>
        <dbReference type="PROSITE" id="PS51747"/>
    </source>
</evidence>
<dbReference type="Gene3D" id="3.40.140.10">
    <property type="entry name" value="Cytidine Deaminase, domain 2"/>
    <property type="match status" value="1"/>
</dbReference>
<comment type="cofactor">
    <cofactor evidence="1">
        <name>Zn(2+)</name>
        <dbReference type="ChEBI" id="CHEBI:29105"/>
    </cofactor>
</comment>
<dbReference type="GO" id="GO:0052717">
    <property type="term" value="F:tRNA-specific adenosine-34 deaminase activity"/>
    <property type="evidence" value="ECO:0007669"/>
    <property type="project" value="TreeGrafter"/>
</dbReference>
<dbReference type="GO" id="GO:0005737">
    <property type="term" value="C:cytoplasm"/>
    <property type="evidence" value="ECO:0007669"/>
    <property type="project" value="TreeGrafter"/>
</dbReference>
<accession>H2Y774</accession>
<keyword evidence="2" id="KW-0378">Hydrolase</keyword>
<dbReference type="AlphaFoldDB" id="H2Y774"/>
<dbReference type="GeneTree" id="ENSGT00940000164335"/>
<dbReference type="PROSITE" id="PS51747">
    <property type="entry name" value="CYT_DCMP_DEAMINASES_2"/>
    <property type="match status" value="1"/>
</dbReference>
<dbReference type="OMA" id="PCQMCAG"/>
<dbReference type="STRING" id="51511.ENSCSAVP00000001172"/>
<evidence type="ECO:0000256" key="2">
    <source>
        <dbReference type="ARBA" id="ARBA00022801"/>
    </source>
</evidence>
<reference evidence="4" key="3">
    <citation type="submission" date="2025-09" db="UniProtKB">
        <authorList>
            <consortium name="Ensembl"/>
        </authorList>
    </citation>
    <scope>IDENTIFICATION</scope>
</reference>
<organism evidence="4 5">
    <name type="scientific">Ciona savignyi</name>
    <name type="common">Pacific transparent sea squirt</name>
    <dbReference type="NCBI Taxonomy" id="51511"/>
    <lineage>
        <taxon>Eukaryota</taxon>
        <taxon>Metazoa</taxon>
        <taxon>Chordata</taxon>
        <taxon>Tunicata</taxon>
        <taxon>Ascidiacea</taxon>
        <taxon>Phlebobranchia</taxon>
        <taxon>Cionidae</taxon>
        <taxon>Ciona</taxon>
    </lineage>
</organism>
<reference evidence="4" key="2">
    <citation type="submission" date="2025-08" db="UniProtKB">
        <authorList>
            <consortium name="Ensembl"/>
        </authorList>
    </citation>
    <scope>IDENTIFICATION</scope>
</reference>
<dbReference type="Proteomes" id="UP000007875">
    <property type="component" value="Unassembled WGS sequence"/>
</dbReference>
<evidence type="ECO:0000313" key="4">
    <source>
        <dbReference type="Ensembl" id="ENSCSAVP00000001172.1"/>
    </source>
</evidence>
<keyword evidence="5" id="KW-1185">Reference proteome</keyword>
<dbReference type="HOGENOM" id="CLU_025810_8_2_1"/>
<dbReference type="InterPro" id="IPR002125">
    <property type="entry name" value="CMP_dCMP_dom"/>
</dbReference>
<dbReference type="CDD" id="cd01285">
    <property type="entry name" value="nucleoside_deaminase"/>
    <property type="match status" value="1"/>
</dbReference>
<name>H2Y774_CIOSA</name>
<sequence>VFIMCLDDASIKWMEVAFNYAEHALTNGEVPVGCVIVFNNSEELAVGRNRVNELKNATRHAELVAIDEALEKINSQLWRNEHPNITDSSEVFKNCVLFVTVEPCIMCCAALRAMKIPKVVYGCNNERFGGCGSVLSIHSDKLLDSSLGPVLSSIGGQQTLRAINLLKDFYKQDNPN</sequence>
<feature type="domain" description="CMP/dCMP-type deaminase" evidence="3">
    <location>
        <begin position="8"/>
        <end position="142"/>
    </location>
</feature>
<protein>
    <recommendedName>
        <fullName evidence="3">CMP/dCMP-type deaminase domain-containing protein</fullName>
    </recommendedName>
</protein>
<dbReference type="eggNOG" id="KOG1018">
    <property type="taxonomic scope" value="Eukaryota"/>
</dbReference>
<dbReference type="SMR" id="H2Y774"/>
<dbReference type="PANTHER" id="PTHR11079">
    <property type="entry name" value="CYTOSINE DEAMINASE FAMILY MEMBER"/>
    <property type="match status" value="1"/>
</dbReference>
<dbReference type="InParanoid" id="H2Y774"/>
<dbReference type="GO" id="GO:0002100">
    <property type="term" value="P:tRNA wobble adenosine to inosine editing"/>
    <property type="evidence" value="ECO:0007669"/>
    <property type="project" value="TreeGrafter"/>
</dbReference>